<feature type="region of interest" description="Disordered" evidence="8">
    <location>
        <begin position="516"/>
        <end position="543"/>
    </location>
</feature>
<dbReference type="AlphaFoldDB" id="D7G3M8"/>
<dbReference type="InterPro" id="IPR013087">
    <property type="entry name" value="Znf_C2H2_type"/>
</dbReference>
<dbReference type="GO" id="GO:0000981">
    <property type="term" value="F:DNA-binding transcription factor activity, RNA polymerase II-specific"/>
    <property type="evidence" value="ECO:0007669"/>
    <property type="project" value="TreeGrafter"/>
</dbReference>
<feature type="region of interest" description="Disordered" evidence="8">
    <location>
        <begin position="297"/>
        <end position="337"/>
    </location>
</feature>
<feature type="domain" description="C2H2-type" evidence="9">
    <location>
        <begin position="373"/>
        <end position="397"/>
    </location>
</feature>
<dbReference type="GO" id="GO:0005634">
    <property type="term" value="C:nucleus"/>
    <property type="evidence" value="ECO:0007669"/>
    <property type="project" value="UniProtKB-SubCell"/>
</dbReference>
<protein>
    <submittedName>
        <fullName evidence="10">Similar to metal response element-binding transcription factor-1</fullName>
    </submittedName>
</protein>
<dbReference type="InParanoid" id="D7G3M8"/>
<feature type="domain" description="C2H2-type" evidence="9">
    <location>
        <begin position="401"/>
        <end position="426"/>
    </location>
</feature>
<evidence type="ECO:0000256" key="2">
    <source>
        <dbReference type="ARBA" id="ARBA00022723"/>
    </source>
</evidence>
<keyword evidence="4 7" id="KW-0863">Zinc-finger</keyword>
<keyword evidence="11" id="KW-1185">Reference proteome</keyword>
<evidence type="ECO:0000256" key="4">
    <source>
        <dbReference type="ARBA" id="ARBA00022771"/>
    </source>
</evidence>
<name>D7G3M8_ECTSI</name>
<reference evidence="10 11" key="1">
    <citation type="journal article" date="2010" name="Nature">
        <title>The Ectocarpus genome and the independent evolution of multicellularity in brown algae.</title>
        <authorList>
            <person name="Cock J.M."/>
            <person name="Sterck L."/>
            <person name="Rouze P."/>
            <person name="Scornet D."/>
            <person name="Allen A.E."/>
            <person name="Amoutzias G."/>
            <person name="Anthouard V."/>
            <person name="Artiguenave F."/>
            <person name="Aury J.M."/>
            <person name="Badger J.H."/>
            <person name="Beszteri B."/>
            <person name="Billiau K."/>
            <person name="Bonnet E."/>
            <person name="Bothwell J.H."/>
            <person name="Bowler C."/>
            <person name="Boyen C."/>
            <person name="Brownlee C."/>
            <person name="Carrano C.J."/>
            <person name="Charrier B."/>
            <person name="Cho G.Y."/>
            <person name="Coelho S.M."/>
            <person name="Collen J."/>
            <person name="Corre E."/>
            <person name="Da Silva C."/>
            <person name="Delage L."/>
            <person name="Delaroque N."/>
            <person name="Dittami S.M."/>
            <person name="Doulbeau S."/>
            <person name="Elias M."/>
            <person name="Farnham G."/>
            <person name="Gachon C.M."/>
            <person name="Gschloessl B."/>
            <person name="Heesch S."/>
            <person name="Jabbari K."/>
            <person name="Jubin C."/>
            <person name="Kawai H."/>
            <person name="Kimura K."/>
            <person name="Kloareg B."/>
            <person name="Kupper F.C."/>
            <person name="Lang D."/>
            <person name="Le Bail A."/>
            <person name="Leblanc C."/>
            <person name="Lerouge P."/>
            <person name="Lohr M."/>
            <person name="Lopez P.J."/>
            <person name="Martens C."/>
            <person name="Maumus F."/>
            <person name="Michel G."/>
            <person name="Miranda-Saavedra D."/>
            <person name="Morales J."/>
            <person name="Moreau H."/>
            <person name="Motomura T."/>
            <person name="Nagasato C."/>
            <person name="Napoli C.A."/>
            <person name="Nelson D.R."/>
            <person name="Nyvall-Collen P."/>
            <person name="Peters A.F."/>
            <person name="Pommier C."/>
            <person name="Potin P."/>
            <person name="Poulain J."/>
            <person name="Quesneville H."/>
            <person name="Read B."/>
            <person name="Rensing S.A."/>
            <person name="Ritter A."/>
            <person name="Rousvoal S."/>
            <person name="Samanta M."/>
            <person name="Samson G."/>
            <person name="Schroeder D.C."/>
            <person name="Segurens B."/>
            <person name="Strittmatter M."/>
            <person name="Tonon T."/>
            <person name="Tregear J.W."/>
            <person name="Valentin K."/>
            <person name="von Dassow P."/>
            <person name="Yamagishi T."/>
            <person name="Van de Peer Y."/>
            <person name="Wincker P."/>
        </authorList>
    </citation>
    <scope>NUCLEOTIDE SEQUENCE [LARGE SCALE GENOMIC DNA]</scope>
    <source>
        <strain evidence="11">Ec32 / CCAP1310/4</strain>
    </source>
</reference>
<comment type="subcellular location">
    <subcellularLocation>
        <location evidence="1">Nucleus</location>
    </subcellularLocation>
</comment>
<feature type="compositionally biased region" description="Acidic residues" evidence="8">
    <location>
        <begin position="25"/>
        <end position="37"/>
    </location>
</feature>
<dbReference type="EMBL" id="FN648723">
    <property type="protein sequence ID" value="CBJ33560.1"/>
    <property type="molecule type" value="Genomic_DNA"/>
</dbReference>
<dbReference type="STRING" id="2880.D7G3M8"/>
<evidence type="ECO:0000313" key="10">
    <source>
        <dbReference type="EMBL" id="CBJ33560.1"/>
    </source>
</evidence>
<evidence type="ECO:0000256" key="6">
    <source>
        <dbReference type="ARBA" id="ARBA00023242"/>
    </source>
</evidence>
<keyword evidence="5" id="KW-0862">Zinc</keyword>
<dbReference type="Pfam" id="PF00096">
    <property type="entry name" value="zf-C2H2"/>
    <property type="match status" value="6"/>
</dbReference>
<feature type="compositionally biased region" description="Basic residues" evidence="8">
    <location>
        <begin position="50"/>
        <end position="59"/>
    </location>
</feature>
<feature type="domain" description="C2H2-type" evidence="9">
    <location>
        <begin position="428"/>
        <end position="455"/>
    </location>
</feature>
<dbReference type="PANTHER" id="PTHR19818:SF139">
    <property type="entry name" value="PAIR-RULE PROTEIN ODD-PAIRED"/>
    <property type="match status" value="1"/>
</dbReference>
<gene>
    <name evidence="10" type="ORF">Esi_0513_0010</name>
</gene>
<dbReference type="InterPro" id="IPR050329">
    <property type="entry name" value="GLI_C2H2-zinc-finger"/>
</dbReference>
<evidence type="ECO:0000256" key="1">
    <source>
        <dbReference type="ARBA" id="ARBA00004123"/>
    </source>
</evidence>
<dbReference type="SUPFAM" id="SSF57667">
    <property type="entry name" value="beta-beta-alpha zinc fingers"/>
    <property type="match status" value="4"/>
</dbReference>
<feature type="domain" description="C2H2-type" evidence="9">
    <location>
        <begin position="495"/>
        <end position="525"/>
    </location>
</feature>
<evidence type="ECO:0000256" key="3">
    <source>
        <dbReference type="ARBA" id="ARBA00022737"/>
    </source>
</evidence>
<proteinExistence type="predicted"/>
<evidence type="ECO:0000259" key="9">
    <source>
        <dbReference type="PROSITE" id="PS50157"/>
    </source>
</evidence>
<dbReference type="FunFam" id="3.30.160.60:FF:001498">
    <property type="entry name" value="Zinc finger protein 404"/>
    <property type="match status" value="1"/>
</dbReference>
<sequence>MQQQDVGTEEETDEASGDNDSGSEYQEDDEDEDEDEAPAGPQQAPAVQQQRRHQGRVVSRRSAGDGSSWGGGSVAGYECLICGKSFSKACKLARHAATHTGEKPFVCSEAGCGKAFATKDKLDRHALSHARRKAGLSTSVGDAARREAETRQRAAAFVAEAAAAGVSLEEPGAGGIGAPRRVLPLMKTTTAPLLEASRLERERAVNGSGSGGGGAQGWKFTCGNCGRNFLDNYHLQRHIKAIHEAPRPYTCDHPVVVPPPTAPSAASVADGTAAAFATAFPGGSRARCERQGEEVVAEARGEAKEGKDVSRAKGSVGGVEAEGGATERGLQQQPQQKQQRVLGVCGASFAKKWQLREHLFAEHGQSKFNSRQHRCSHAGCGRSFDRPSKLAAHEKTHKARFVCQFDGCGAAFVLASGLNLHLKEKHPFRCGVCDKVFDREDKMQIHQATHARAGDGDFIRPYHCNVRGCGKAFTEKRNLNAHRRTAHTEGGRKRFRCEVKGCGMAYAHRHTLVKHVKREHQSSSGGSSSSNAAKEAPTTTPSA</sequence>
<dbReference type="PROSITE" id="PS00028">
    <property type="entry name" value="ZINC_FINGER_C2H2_1"/>
    <property type="match status" value="7"/>
</dbReference>
<dbReference type="InterPro" id="IPR036236">
    <property type="entry name" value="Znf_C2H2_sf"/>
</dbReference>
<feature type="compositionally biased region" description="Low complexity" evidence="8">
    <location>
        <begin position="38"/>
        <end position="49"/>
    </location>
</feature>
<feature type="domain" description="C2H2-type" evidence="9">
    <location>
        <begin position="220"/>
        <end position="248"/>
    </location>
</feature>
<evidence type="ECO:0000256" key="7">
    <source>
        <dbReference type="PROSITE-ProRule" id="PRU00042"/>
    </source>
</evidence>
<feature type="compositionally biased region" description="Acidic residues" evidence="8">
    <location>
        <begin position="7"/>
        <end position="17"/>
    </location>
</feature>
<dbReference type="PROSITE" id="PS50157">
    <property type="entry name" value="ZINC_FINGER_C2H2_2"/>
    <property type="match status" value="8"/>
</dbReference>
<dbReference type="PANTHER" id="PTHR19818">
    <property type="entry name" value="ZINC FINGER PROTEIN ZIC AND GLI"/>
    <property type="match status" value="1"/>
</dbReference>
<keyword evidence="6" id="KW-0539">Nucleus</keyword>
<dbReference type="Gene3D" id="3.30.160.60">
    <property type="entry name" value="Classic Zinc Finger"/>
    <property type="match status" value="7"/>
</dbReference>
<organism evidence="10 11">
    <name type="scientific">Ectocarpus siliculosus</name>
    <name type="common">Brown alga</name>
    <name type="synonym">Conferva siliculosa</name>
    <dbReference type="NCBI Taxonomy" id="2880"/>
    <lineage>
        <taxon>Eukaryota</taxon>
        <taxon>Sar</taxon>
        <taxon>Stramenopiles</taxon>
        <taxon>Ochrophyta</taxon>
        <taxon>PX clade</taxon>
        <taxon>Phaeophyceae</taxon>
        <taxon>Ectocarpales</taxon>
        <taxon>Ectocarpaceae</taxon>
        <taxon>Ectocarpus</taxon>
    </lineage>
</organism>
<dbReference type="EMBL" id="FN649750">
    <property type="protein sequence ID" value="CBJ33560.1"/>
    <property type="molecule type" value="Genomic_DNA"/>
</dbReference>
<feature type="compositionally biased region" description="Basic and acidic residues" evidence="8">
    <location>
        <begin position="297"/>
        <end position="311"/>
    </location>
</feature>
<dbReference type="eggNOG" id="KOG1721">
    <property type="taxonomic scope" value="Eukaryota"/>
</dbReference>
<dbReference type="OrthoDB" id="6077919at2759"/>
<keyword evidence="2" id="KW-0479">Metal-binding</keyword>
<dbReference type="FunFam" id="3.30.160.60:FF:000072">
    <property type="entry name" value="zinc finger protein 143 isoform X1"/>
    <property type="match status" value="1"/>
</dbReference>
<feature type="region of interest" description="Disordered" evidence="8">
    <location>
        <begin position="1"/>
        <end position="70"/>
    </location>
</feature>
<feature type="domain" description="C2H2-type" evidence="9">
    <location>
        <begin position="77"/>
        <end position="104"/>
    </location>
</feature>
<evidence type="ECO:0000256" key="8">
    <source>
        <dbReference type="SAM" id="MobiDB-lite"/>
    </source>
</evidence>
<accession>D7G3M8</accession>
<evidence type="ECO:0000313" key="11">
    <source>
        <dbReference type="Proteomes" id="UP000002630"/>
    </source>
</evidence>
<dbReference type="GO" id="GO:0000978">
    <property type="term" value="F:RNA polymerase II cis-regulatory region sequence-specific DNA binding"/>
    <property type="evidence" value="ECO:0007669"/>
    <property type="project" value="TreeGrafter"/>
</dbReference>
<keyword evidence="3" id="KW-0677">Repeat</keyword>
<dbReference type="GO" id="GO:0008270">
    <property type="term" value="F:zinc ion binding"/>
    <property type="evidence" value="ECO:0007669"/>
    <property type="project" value="UniProtKB-KW"/>
</dbReference>
<feature type="domain" description="C2H2-type" evidence="9">
    <location>
        <begin position="462"/>
        <end position="488"/>
    </location>
</feature>
<dbReference type="GO" id="GO:0045944">
    <property type="term" value="P:positive regulation of transcription by RNA polymerase II"/>
    <property type="evidence" value="ECO:0007669"/>
    <property type="project" value="UniProtKB-ARBA"/>
</dbReference>
<dbReference type="FunFam" id="3.30.160.60:FF:000125">
    <property type="entry name" value="Putative zinc finger protein 143"/>
    <property type="match status" value="1"/>
</dbReference>
<dbReference type="Proteomes" id="UP000002630">
    <property type="component" value="Linkage Group LG25"/>
</dbReference>
<feature type="domain" description="C2H2-type" evidence="9">
    <location>
        <begin position="105"/>
        <end position="134"/>
    </location>
</feature>
<evidence type="ECO:0000256" key="5">
    <source>
        <dbReference type="ARBA" id="ARBA00022833"/>
    </source>
</evidence>
<dbReference type="SMART" id="SM00355">
    <property type="entry name" value="ZnF_C2H2"/>
    <property type="match status" value="9"/>
</dbReference>